<accession>A0A120CXJ6</accession>
<reference evidence="2 3" key="1">
    <citation type="submission" date="2015-10" db="EMBL/GenBank/DDBJ databases">
        <title>Transcriptomic analysis of a linuron degrading triple-species bacterial consortium.</title>
        <authorList>
            <person name="Albers P."/>
        </authorList>
    </citation>
    <scope>NUCLEOTIDE SEQUENCE [LARGE SCALE GENOMIC DNA]</scope>
    <source>
        <strain evidence="2 3">WDL6</strain>
    </source>
</reference>
<comment type="caution">
    <text evidence="2">The sequence shown here is derived from an EMBL/GenBank/DDBJ whole genome shotgun (WGS) entry which is preliminary data.</text>
</comment>
<dbReference type="SUPFAM" id="SSF52833">
    <property type="entry name" value="Thioredoxin-like"/>
    <property type="match status" value="1"/>
</dbReference>
<sequence>MRLASIISLSTALLLTTGPVMPEEASAPAETPSAQSRPAIDVLELFTSQGCDSCPPADDVLSKFAERPNVIALTMPVDIWDYLGWKDTLASEKNSERQRVYAKTRGDGAIYTPQIIVNGMIGVMGSDARAVEQAVSITNQALYGARIPVRFWHDRNTLKVEAAAAPAGHRYKEATVWFAVIQKRAEVPIEQGENKGKTIVYTNIVREMLPVGSWNGEALSLQLTRTAVMRPETDAAVVLLQEGKAGPIIGAAWMGLW</sequence>
<dbReference type="Proteomes" id="UP000059074">
    <property type="component" value="Unassembled WGS sequence"/>
</dbReference>
<evidence type="ECO:0000256" key="1">
    <source>
        <dbReference type="SAM" id="SignalP"/>
    </source>
</evidence>
<name>A0A120CXJ6_HYPSL</name>
<organism evidence="2 3">
    <name type="scientific">Hyphomicrobium sulfonivorans</name>
    <dbReference type="NCBI Taxonomy" id="121290"/>
    <lineage>
        <taxon>Bacteria</taxon>
        <taxon>Pseudomonadati</taxon>
        <taxon>Pseudomonadota</taxon>
        <taxon>Alphaproteobacteria</taxon>
        <taxon>Hyphomicrobiales</taxon>
        <taxon>Hyphomicrobiaceae</taxon>
        <taxon>Hyphomicrobium</taxon>
    </lineage>
</organism>
<evidence type="ECO:0000313" key="3">
    <source>
        <dbReference type="Proteomes" id="UP000059074"/>
    </source>
</evidence>
<dbReference type="PATRIC" id="fig|121290.4.peg.1235"/>
<dbReference type="PANTHER" id="PTHR36057:SF1">
    <property type="entry name" value="LIPOPROTEIN LIPID ATTACHMENT SITE-LIKE PROTEIN, PUTATIVE (DUF1223)-RELATED"/>
    <property type="match status" value="1"/>
</dbReference>
<feature type="signal peptide" evidence="1">
    <location>
        <begin position="1"/>
        <end position="22"/>
    </location>
</feature>
<evidence type="ECO:0000313" key="2">
    <source>
        <dbReference type="EMBL" id="KWT71095.1"/>
    </source>
</evidence>
<protein>
    <recommendedName>
        <fullName evidence="4">DUF1223 domain-containing protein</fullName>
    </recommendedName>
</protein>
<dbReference type="STRING" id="121290.APY04_0757"/>
<gene>
    <name evidence="2" type="ORF">APY04_0757</name>
</gene>
<dbReference type="PANTHER" id="PTHR36057">
    <property type="match status" value="1"/>
</dbReference>
<keyword evidence="3" id="KW-1185">Reference proteome</keyword>
<dbReference type="InterPro" id="IPR036249">
    <property type="entry name" value="Thioredoxin-like_sf"/>
</dbReference>
<dbReference type="AlphaFoldDB" id="A0A120CXJ6"/>
<dbReference type="RefSeq" id="WP_083509449.1">
    <property type="nucleotide sequence ID" value="NZ_LMTR01000027.1"/>
</dbReference>
<dbReference type="EMBL" id="LMTR01000027">
    <property type="protein sequence ID" value="KWT71095.1"/>
    <property type="molecule type" value="Genomic_DNA"/>
</dbReference>
<evidence type="ECO:0008006" key="4">
    <source>
        <dbReference type="Google" id="ProtNLM"/>
    </source>
</evidence>
<feature type="chain" id="PRO_5007164005" description="DUF1223 domain-containing protein" evidence="1">
    <location>
        <begin position="23"/>
        <end position="257"/>
    </location>
</feature>
<proteinExistence type="predicted"/>
<dbReference type="InterPro" id="IPR010634">
    <property type="entry name" value="DUF1223"/>
</dbReference>
<keyword evidence="1" id="KW-0732">Signal</keyword>
<dbReference type="Pfam" id="PF06764">
    <property type="entry name" value="DUF1223"/>
    <property type="match status" value="1"/>
</dbReference>